<dbReference type="InterPro" id="IPR027417">
    <property type="entry name" value="P-loop_NTPase"/>
</dbReference>
<proteinExistence type="predicted"/>
<sequence>MERLQTRVISIFSPVGGVGKTTLALNLCVLLSNQDYRTLYLNLEELCSMYPLFQREDADPFSRLIYSIYAHPEQQIFTLDQAVCYDAR</sequence>
<evidence type="ECO:0000313" key="2">
    <source>
        <dbReference type="EMBL" id="MDQ0168002.1"/>
    </source>
</evidence>
<reference evidence="2 3" key="1">
    <citation type="submission" date="2023-07" db="EMBL/GenBank/DDBJ databases">
        <title>Genomic Encyclopedia of Type Strains, Phase IV (KMG-IV): sequencing the most valuable type-strain genomes for metagenomic binning, comparative biology and taxonomic classification.</title>
        <authorList>
            <person name="Goeker M."/>
        </authorList>
    </citation>
    <scope>NUCLEOTIDE SEQUENCE [LARGE SCALE GENOMIC DNA]</scope>
    <source>
        <strain evidence="2 3">DSM 12751</strain>
    </source>
</reference>
<dbReference type="Gene3D" id="3.40.50.300">
    <property type="entry name" value="P-loop containing nucleotide triphosphate hydrolases"/>
    <property type="match status" value="1"/>
</dbReference>
<dbReference type="RefSeq" id="WP_307397399.1">
    <property type="nucleotide sequence ID" value="NZ_BAAADK010000017.1"/>
</dbReference>
<dbReference type="EMBL" id="JAUSTY010000022">
    <property type="protein sequence ID" value="MDQ0168002.1"/>
    <property type="molecule type" value="Genomic_DNA"/>
</dbReference>
<name>A0ABT9W4K2_9BACI</name>
<evidence type="ECO:0000313" key="3">
    <source>
        <dbReference type="Proteomes" id="UP001235840"/>
    </source>
</evidence>
<protein>
    <submittedName>
        <fullName evidence="2">Cellulose biosynthesis protein BcsQ</fullName>
    </submittedName>
</protein>
<comment type="caution">
    <text evidence="2">The sequence shown here is derived from an EMBL/GenBank/DDBJ whole genome shotgun (WGS) entry which is preliminary data.</text>
</comment>
<organism evidence="2 3">
    <name type="scientific">Caldalkalibacillus horti</name>
    <dbReference type="NCBI Taxonomy" id="77523"/>
    <lineage>
        <taxon>Bacteria</taxon>
        <taxon>Bacillati</taxon>
        <taxon>Bacillota</taxon>
        <taxon>Bacilli</taxon>
        <taxon>Bacillales</taxon>
        <taxon>Bacillaceae</taxon>
        <taxon>Caldalkalibacillus</taxon>
    </lineage>
</organism>
<dbReference type="SUPFAM" id="SSF52540">
    <property type="entry name" value="P-loop containing nucleoside triphosphate hydrolases"/>
    <property type="match status" value="1"/>
</dbReference>
<accession>A0ABT9W4K2</accession>
<dbReference type="InterPro" id="IPR002586">
    <property type="entry name" value="CobQ/CobB/MinD/ParA_Nub-bd_dom"/>
</dbReference>
<feature type="domain" description="CobQ/CobB/MinD/ParA nucleotide binding" evidence="1">
    <location>
        <begin position="9"/>
        <end position="42"/>
    </location>
</feature>
<dbReference type="Pfam" id="PF01656">
    <property type="entry name" value="CbiA"/>
    <property type="match status" value="1"/>
</dbReference>
<keyword evidence="3" id="KW-1185">Reference proteome</keyword>
<dbReference type="Proteomes" id="UP001235840">
    <property type="component" value="Unassembled WGS sequence"/>
</dbReference>
<evidence type="ECO:0000259" key="1">
    <source>
        <dbReference type="Pfam" id="PF01656"/>
    </source>
</evidence>
<gene>
    <name evidence="2" type="ORF">J2S11_003932</name>
</gene>